<proteinExistence type="predicted"/>
<dbReference type="AlphaFoldDB" id="A0A4S1WM99"/>
<accession>A0A4S1WM99</accession>
<evidence type="ECO:0000313" key="2">
    <source>
        <dbReference type="EMBL" id="TGX44399.1"/>
    </source>
</evidence>
<dbReference type="EMBL" id="SRXU01000002">
    <property type="protein sequence ID" value="TGX44399.1"/>
    <property type="molecule type" value="Genomic_DNA"/>
</dbReference>
<organism evidence="2 3">
    <name type="scientific">Sphingomonas naasensis</name>
    <dbReference type="NCBI Taxonomy" id="1344951"/>
    <lineage>
        <taxon>Bacteria</taxon>
        <taxon>Pseudomonadati</taxon>
        <taxon>Pseudomonadota</taxon>
        <taxon>Alphaproteobacteria</taxon>
        <taxon>Sphingomonadales</taxon>
        <taxon>Sphingomonadaceae</taxon>
        <taxon>Sphingomonas</taxon>
    </lineage>
</organism>
<dbReference type="InterPro" id="IPR054189">
    <property type="entry name" value="DUF6894"/>
</dbReference>
<name>A0A4S1WM99_9SPHN</name>
<gene>
    <name evidence="2" type="ORF">E5A74_06280</name>
</gene>
<keyword evidence="3" id="KW-1185">Reference proteome</keyword>
<evidence type="ECO:0000313" key="3">
    <source>
        <dbReference type="Proteomes" id="UP000309848"/>
    </source>
</evidence>
<feature type="domain" description="DUF6894" evidence="1">
    <location>
        <begin position="3"/>
        <end position="60"/>
    </location>
</feature>
<dbReference type="Pfam" id="PF21834">
    <property type="entry name" value="DUF6894"/>
    <property type="match status" value="1"/>
</dbReference>
<dbReference type="Proteomes" id="UP000309848">
    <property type="component" value="Unassembled WGS sequence"/>
</dbReference>
<reference evidence="2 3" key="1">
    <citation type="submission" date="2019-04" db="EMBL/GenBank/DDBJ databases">
        <title>Sphingomonas psychrotolerans sp. nov., isolated from soil in the Tianshan Mountains, Xinjiang, China.</title>
        <authorList>
            <person name="Luo Y."/>
            <person name="Sheng H."/>
        </authorList>
    </citation>
    <scope>NUCLEOTIDE SEQUENCE [LARGE SCALE GENOMIC DNA]</scope>
    <source>
        <strain evidence="2 3">KIS18-15</strain>
    </source>
</reference>
<protein>
    <recommendedName>
        <fullName evidence="1">DUF6894 domain-containing protein</fullName>
    </recommendedName>
</protein>
<sequence length="67" mass="7160">MSLIDEEGRELPSFEAAFKEAVIAARAIMGNEVASGYLCLDCHIEIVDSYGTTLAAVPFAEALTIQP</sequence>
<comment type="caution">
    <text evidence="2">The sequence shown here is derived from an EMBL/GenBank/DDBJ whole genome shotgun (WGS) entry which is preliminary data.</text>
</comment>
<evidence type="ECO:0000259" key="1">
    <source>
        <dbReference type="Pfam" id="PF21834"/>
    </source>
</evidence>
<dbReference type="OrthoDB" id="7583263at2"/>